<protein>
    <recommendedName>
        <fullName evidence="1">Reverse transcriptase Ty1/copia-type domain-containing protein</fullName>
    </recommendedName>
</protein>
<evidence type="ECO:0000259" key="1">
    <source>
        <dbReference type="Pfam" id="PF07727"/>
    </source>
</evidence>
<name>A0ABR0WWN8_REHGL</name>
<dbReference type="InterPro" id="IPR013103">
    <property type="entry name" value="RVT_2"/>
</dbReference>
<dbReference type="CDD" id="cd09272">
    <property type="entry name" value="RNase_HI_RT_Ty1"/>
    <property type="match status" value="1"/>
</dbReference>
<dbReference type="InterPro" id="IPR043502">
    <property type="entry name" value="DNA/RNA_pol_sf"/>
</dbReference>
<reference evidence="2 3" key="1">
    <citation type="journal article" date="2021" name="Comput. Struct. Biotechnol. J.">
        <title>De novo genome assembly of the potent medicinal plant Rehmannia glutinosa using nanopore technology.</title>
        <authorList>
            <person name="Ma L."/>
            <person name="Dong C."/>
            <person name="Song C."/>
            <person name="Wang X."/>
            <person name="Zheng X."/>
            <person name="Niu Y."/>
            <person name="Chen S."/>
            <person name="Feng W."/>
        </authorList>
    </citation>
    <scope>NUCLEOTIDE SEQUENCE [LARGE SCALE GENOMIC DNA]</scope>
    <source>
        <strain evidence="2">DH-2019</strain>
    </source>
</reference>
<gene>
    <name evidence="2" type="ORF">DH2020_014003</name>
</gene>
<feature type="domain" description="Reverse transcriptase Ty1/copia-type" evidence="1">
    <location>
        <begin position="60"/>
        <end position="162"/>
    </location>
</feature>
<comment type="caution">
    <text evidence="2">The sequence shown here is derived from an EMBL/GenBank/DDBJ whole genome shotgun (WGS) entry which is preliminary data.</text>
</comment>
<sequence length="405" mass="45939">MDREIQDLEANDTWILTTLPPGKKTIGSKWVYKIKLNPDGSIERFKARLVAKGYNQIQGEFGFNQSSHDHCLFIKHNTSSFMALLVYVDDVLITGSHSDDIHSLKVYLDGLFTIKDLGFAKYFLGLEIARSETGTYINQRKYILDILTDIGLTNCKPYSTPLPLGLKLTGDAGELLSDPATYRRLIGHLLYLNFTRPDITFAVQQLSQFVNSPRKSHWDAAVHVVRYLKDTPSNGHFFPAHSHDSITTYSDVDWGSCLDTRRSITGYCIFLGNALISWKTKKQNTISRSSAEAEYRALSATVCELQWISYIAKDLHLPVALPITLWCDNQTAIHITKNPVFHERTKHLDIDCHLVRNKFKEGFVILKHIPSREQVADLFTKSLGITAFQSLLSKLGLRDFLRCPT</sequence>
<evidence type="ECO:0000313" key="2">
    <source>
        <dbReference type="EMBL" id="KAK6151368.1"/>
    </source>
</evidence>
<evidence type="ECO:0000313" key="3">
    <source>
        <dbReference type="Proteomes" id="UP001318860"/>
    </source>
</evidence>
<dbReference type="PANTHER" id="PTHR11439:SF465">
    <property type="entry name" value="REVERSE TRANSCRIPTASE TY1_COPIA-TYPE DOMAIN-CONTAINING PROTEIN"/>
    <property type="match status" value="1"/>
</dbReference>
<dbReference type="SUPFAM" id="SSF56672">
    <property type="entry name" value="DNA/RNA polymerases"/>
    <property type="match status" value="1"/>
</dbReference>
<accession>A0ABR0WWN8</accession>
<keyword evidence="3" id="KW-1185">Reference proteome</keyword>
<organism evidence="2 3">
    <name type="scientific">Rehmannia glutinosa</name>
    <name type="common">Chinese foxglove</name>
    <dbReference type="NCBI Taxonomy" id="99300"/>
    <lineage>
        <taxon>Eukaryota</taxon>
        <taxon>Viridiplantae</taxon>
        <taxon>Streptophyta</taxon>
        <taxon>Embryophyta</taxon>
        <taxon>Tracheophyta</taxon>
        <taxon>Spermatophyta</taxon>
        <taxon>Magnoliopsida</taxon>
        <taxon>eudicotyledons</taxon>
        <taxon>Gunneridae</taxon>
        <taxon>Pentapetalae</taxon>
        <taxon>asterids</taxon>
        <taxon>lamiids</taxon>
        <taxon>Lamiales</taxon>
        <taxon>Orobanchaceae</taxon>
        <taxon>Rehmannieae</taxon>
        <taxon>Rehmannia</taxon>
    </lineage>
</organism>
<dbReference type="PANTHER" id="PTHR11439">
    <property type="entry name" value="GAG-POL-RELATED RETROTRANSPOSON"/>
    <property type="match status" value="1"/>
</dbReference>
<dbReference type="Pfam" id="PF07727">
    <property type="entry name" value="RVT_2"/>
    <property type="match status" value="1"/>
</dbReference>
<dbReference type="Proteomes" id="UP001318860">
    <property type="component" value="Unassembled WGS sequence"/>
</dbReference>
<dbReference type="EMBL" id="JABTTQ020000007">
    <property type="protein sequence ID" value="KAK6151368.1"/>
    <property type="molecule type" value="Genomic_DNA"/>
</dbReference>
<proteinExistence type="predicted"/>